<feature type="transmembrane region" description="Helical" evidence="6">
    <location>
        <begin position="362"/>
        <end position="385"/>
    </location>
</feature>
<feature type="transmembrane region" description="Helical" evidence="6">
    <location>
        <begin position="12"/>
        <end position="30"/>
    </location>
</feature>
<feature type="transmembrane region" description="Helical" evidence="6">
    <location>
        <begin position="178"/>
        <end position="197"/>
    </location>
</feature>
<dbReference type="InterPro" id="IPR002797">
    <property type="entry name" value="Polysacc_synth"/>
</dbReference>
<gene>
    <name evidence="7" type="ORF">C481_00750</name>
</gene>
<dbReference type="EMBL" id="AOIO01000003">
    <property type="protein sequence ID" value="ELZ06016.1"/>
    <property type="molecule type" value="Genomic_DNA"/>
</dbReference>
<keyword evidence="4 6" id="KW-1133">Transmembrane helix</keyword>
<reference evidence="7 8" key="1">
    <citation type="journal article" date="2014" name="PLoS Genet.">
        <title>Phylogenetically driven sequencing of extremely halophilic archaea reveals strategies for static and dynamic osmo-response.</title>
        <authorList>
            <person name="Becker E.A."/>
            <person name="Seitzer P.M."/>
            <person name="Tritt A."/>
            <person name="Larsen D."/>
            <person name="Krusor M."/>
            <person name="Yao A.I."/>
            <person name="Wu D."/>
            <person name="Madern D."/>
            <person name="Eisen J.A."/>
            <person name="Darling A.E."/>
            <person name="Facciotti M.T."/>
        </authorList>
    </citation>
    <scope>NUCLEOTIDE SEQUENCE [LARGE SCALE GENOMIC DNA]</scope>
    <source>
        <strain evidence="7 8">DSM 12278</strain>
    </source>
</reference>
<feature type="transmembrane region" description="Helical" evidence="6">
    <location>
        <begin position="154"/>
        <end position="172"/>
    </location>
</feature>
<evidence type="ECO:0000256" key="6">
    <source>
        <dbReference type="SAM" id="Phobius"/>
    </source>
</evidence>
<dbReference type="GO" id="GO:0005886">
    <property type="term" value="C:plasma membrane"/>
    <property type="evidence" value="ECO:0007669"/>
    <property type="project" value="UniProtKB-SubCell"/>
</dbReference>
<dbReference type="InterPro" id="IPR050833">
    <property type="entry name" value="Poly_Biosynth_Transport"/>
</dbReference>
<proteinExistence type="predicted"/>
<dbReference type="STRING" id="29540.C481_00750"/>
<keyword evidence="8" id="KW-1185">Reference proteome</keyword>
<sequence length="512" mass="55121">MSRRIVRSFSAVFGSQLGVLMLTVTITPLLTRLLGSGGYGDYSFMLSALQWLLVFVYAGAFNGIRKYIAEDRDEDGWTDHVFAFYFRMVAVLAAGMVVLVLLLSRSPFVSPLGSEFTIYFLLLACIIPLRAALRIARSGLMGLELESYSEPLKIVDRLFFVIVIAFLSVVGGSVATVLLGRLLGTAIAAGVALALVSRRIDLSKIGRRTPETVPRKRLATYSVSTMTLTFLLLSLYHLDIILLRFLAGDSATGFYRAALVVAEFLWFVPIAVQLTLLHSTSNLWIEERYDRLSEIGSRAVRYTLLCTVLLVLGVAGLAEPFLTLYFGPEFDAAVMPLLLLLPGALGFAVARPVLAINQGQDNLRLLVAVTAAAAAMNVALNVALIPRFGTSGAAVATSVSYGSMFGLHVWTARRLGFDPLIDIRIGRTVATTLLAAVPIIGLPYVLQSELLSLAVVPPIGALAFVSAALATGAVRRGEVQQLASLSPLPAESIIAVLPERVAESLRSTDRDG</sequence>
<feature type="transmembrane region" description="Helical" evidence="6">
    <location>
        <begin position="391"/>
        <end position="412"/>
    </location>
</feature>
<feature type="transmembrane region" description="Helical" evidence="6">
    <location>
        <begin position="116"/>
        <end position="133"/>
    </location>
</feature>
<dbReference type="RefSeq" id="WP_006106823.1">
    <property type="nucleotide sequence ID" value="NZ_AOIO01000003.1"/>
</dbReference>
<evidence type="ECO:0000313" key="7">
    <source>
        <dbReference type="EMBL" id="ELZ06016.1"/>
    </source>
</evidence>
<dbReference type="AlphaFoldDB" id="M0B555"/>
<dbReference type="eggNOG" id="arCOG02209">
    <property type="taxonomic scope" value="Archaea"/>
</dbReference>
<dbReference type="PANTHER" id="PTHR30250:SF11">
    <property type="entry name" value="O-ANTIGEN TRANSPORTER-RELATED"/>
    <property type="match status" value="1"/>
</dbReference>
<feature type="transmembrane region" description="Helical" evidence="6">
    <location>
        <begin position="84"/>
        <end position="104"/>
    </location>
</feature>
<keyword evidence="2" id="KW-1003">Cell membrane</keyword>
<dbReference type="Pfam" id="PF01943">
    <property type="entry name" value="Polysacc_synt"/>
    <property type="match status" value="1"/>
</dbReference>
<feature type="transmembrane region" description="Helical" evidence="6">
    <location>
        <begin position="42"/>
        <end position="64"/>
    </location>
</feature>
<feature type="transmembrane region" description="Helical" evidence="6">
    <location>
        <begin position="258"/>
        <end position="278"/>
    </location>
</feature>
<comment type="subcellular location">
    <subcellularLocation>
        <location evidence="1">Cell membrane</location>
        <topology evidence="1">Multi-pass membrane protein</topology>
    </subcellularLocation>
</comment>
<evidence type="ECO:0000256" key="1">
    <source>
        <dbReference type="ARBA" id="ARBA00004651"/>
    </source>
</evidence>
<evidence type="ECO:0000313" key="8">
    <source>
        <dbReference type="Proteomes" id="UP000011554"/>
    </source>
</evidence>
<dbReference type="Proteomes" id="UP000011554">
    <property type="component" value="Unassembled WGS sequence"/>
</dbReference>
<evidence type="ECO:0000256" key="4">
    <source>
        <dbReference type="ARBA" id="ARBA00022989"/>
    </source>
</evidence>
<dbReference type="PATRIC" id="fig|29540.5.peg.155"/>
<name>M0B555_NATA1</name>
<organism evidence="7 8">
    <name type="scientific">Natrialba asiatica (strain ATCC 700177 / DSM 12278 / JCM 9576 / FERM P-10747 / NBRC 102637 / 172P1)</name>
    <dbReference type="NCBI Taxonomy" id="29540"/>
    <lineage>
        <taxon>Archaea</taxon>
        <taxon>Methanobacteriati</taxon>
        <taxon>Methanobacteriota</taxon>
        <taxon>Stenosarchaea group</taxon>
        <taxon>Halobacteria</taxon>
        <taxon>Halobacteriales</taxon>
        <taxon>Natrialbaceae</taxon>
        <taxon>Natrialba</taxon>
    </lineage>
</organism>
<feature type="transmembrane region" description="Helical" evidence="6">
    <location>
        <begin position="299"/>
        <end position="318"/>
    </location>
</feature>
<evidence type="ECO:0000256" key="2">
    <source>
        <dbReference type="ARBA" id="ARBA00022475"/>
    </source>
</evidence>
<feature type="transmembrane region" description="Helical" evidence="6">
    <location>
        <begin position="330"/>
        <end position="350"/>
    </location>
</feature>
<keyword evidence="5 6" id="KW-0472">Membrane</keyword>
<accession>M0B555</accession>
<dbReference type="OrthoDB" id="19148at2157"/>
<keyword evidence="3 6" id="KW-0812">Transmembrane</keyword>
<comment type="caution">
    <text evidence="7">The sequence shown here is derived from an EMBL/GenBank/DDBJ whole genome shotgun (WGS) entry which is preliminary data.</text>
</comment>
<evidence type="ECO:0000256" key="3">
    <source>
        <dbReference type="ARBA" id="ARBA00022692"/>
    </source>
</evidence>
<dbReference type="PANTHER" id="PTHR30250">
    <property type="entry name" value="PST FAMILY PREDICTED COLANIC ACID TRANSPORTER"/>
    <property type="match status" value="1"/>
</dbReference>
<feature type="transmembrane region" description="Helical" evidence="6">
    <location>
        <begin position="451"/>
        <end position="474"/>
    </location>
</feature>
<feature type="transmembrane region" description="Helical" evidence="6">
    <location>
        <begin position="424"/>
        <end position="445"/>
    </location>
</feature>
<protein>
    <submittedName>
        <fullName evidence="7">Polysaccharide biosynthesis protein</fullName>
    </submittedName>
</protein>
<evidence type="ECO:0000256" key="5">
    <source>
        <dbReference type="ARBA" id="ARBA00023136"/>
    </source>
</evidence>
<feature type="transmembrane region" description="Helical" evidence="6">
    <location>
        <begin position="218"/>
        <end position="238"/>
    </location>
</feature>